<dbReference type="GO" id="GO:0004556">
    <property type="term" value="F:alpha-amylase activity"/>
    <property type="evidence" value="ECO:0007669"/>
    <property type="project" value="TreeGrafter"/>
</dbReference>
<dbReference type="InterPro" id="IPR045857">
    <property type="entry name" value="O16G_dom_2"/>
</dbReference>
<dbReference type="SUPFAM" id="SSF51011">
    <property type="entry name" value="Glycosyl hydrolase domain"/>
    <property type="match status" value="1"/>
</dbReference>
<feature type="domain" description="Glycosyl hydrolase family 13 catalytic" evidence="4">
    <location>
        <begin position="13"/>
        <end position="392"/>
    </location>
</feature>
<dbReference type="InterPro" id="IPR017853">
    <property type="entry name" value="GH"/>
</dbReference>
<keyword evidence="2" id="KW-0378">Hydrolase</keyword>
<comment type="caution">
    <text evidence="5">The sequence shown here is derived from an EMBL/GenBank/DDBJ whole genome shotgun (WGS) entry which is preliminary data.</text>
</comment>
<protein>
    <submittedName>
        <fullName evidence="5">Alpha-amylase</fullName>
    </submittedName>
</protein>
<dbReference type="InterPro" id="IPR013780">
    <property type="entry name" value="Glyco_hydro_b"/>
</dbReference>
<dbReference type="SUPFAM" id="SSF51445">
    <property type="entry name" value="(Trans)glycosidases"/>
    <property type="match status" value="1"/>
</dbReference>
<sequence length="528" mass="61632">MKKNSWGARVVYQIYPRSFNDSNGDGVGDINGITEKLDYLKDLGISALWLSSIYCSPMHDFGYDVSDYYQVDPLFGNLVDFDNLLKQAHKRNIKVLMDFVPNHTSEDHAWFQKSRSSKRNDKRDWYIWKKPKSNGSVPNNWLSHFGGSAWKFDEKTGEYYLHSFDVSQPDLNWRNPDVVKEIKKIMRFWLKRGVDGFRVDVTYYLFKDPFFRDEPDNPDYKINKNSQYHSLLHIYTLALPETLQMLKKLHAVIDEYEDRFMVCEIYTFLKEIVNLYRIIDRQSFAPFNFSFLSLPWKAQDQKLFIDEFDEMIGDDYFPTYVLGSHDFPRIVSKLGENQARAAALLQLTLRGIPFIYYGEELGMKNRDIPKEKIKDPIALNTNGTAFGRDPVRTPMQWDNSKHAGFSDVEPWLPLENEFRSRNVATETKDKTSFLNLYKSILKLRNTRKSLTEGKYIPYASKNPDVLGFTRRSHAEETFILANFSTELQEVALPKGHWKILLSTRLDRVGEIKKSILTLQPSEAVILGE</sequence>
<keyword evidence="3" id="KW-0326">Glycosidase</keyword>
<evidence type="ECO:0000256" key="2">
    <source>
        <dbReference type="ARBA" id="ARBA00022801"/>
    </source>
</evidence>
<dbReference type="EMBL" id="PFOB01000057">
    <property type="protein sequence ID" value="PIZ62376.1"/>
    <property type="molecule type" value="Genomic_DNA"/>
</dbReference>
<accession>A0A2M7TX12</accession>
<dbReference type="SMART" id="SM00642">
    <property type="entry name" value="Aamy"/>
    <property type="match status" value="1"/>
</dbReference>
<dbReference type="Gene3D" id="3.20.20.80">
    <property type="entry name" value="Glycosidases"/>
    <property type="match status" value="2"/>
</dbReference>
<dbReference type="FunFam" id="3.90.400.10:FF:000002">
    <property type="entry name" value="Sucrose isomerase"/>
    <property type="match status" value="1"/>
</dbReference>
<name>A0A2M7TX12_9BACT</name>
<evidence type="ECO:0000259" key="4">
    <source>
        <dbReference type="SMART" id="SM00642"/>
    </source>
</evidence>
<evidence type="ECO:0000256" key="3">
    <source>
        <dbReference type="ARBA" id="ARBA00023295"/>
    </source>
</evidence>
<evidence type="ECO:0000313" key="5">
    <source>
        <dbReference type="EMBL" id="PIZ62376.1"/>
    </source>
</evidence>
<dbReference type="Proteomes" id="UP000228503">
    <property type="component" value="Unassembled WGS sequence"/>
</dbReference>
<dbReference type="PANTHER" id="PTHR10357">
    <property type="entry name" value="ALPHA-AMYLASE FAMILY MEMBER"/>
    <property type="match status" value="1"/>
</dbReference>
<proteinExistence type="inferred from homology"/>
<organism evidence="5 6">
    <name type="scientific">Candidatus Roizmanbacteria bacterium CG_4_10_14_0_2_um_filter_39_13</name>
    <dbReference type="NCBI Taxonomy" id="1974825"/>
    <lineage>
        <taxon>Bacteria</taxon>
        <taxon>Candidatus Roizmaniibacteriota</taxon>
    </lineage>
</organism>
<gene>
    <name evidence="5" type="ORF">COY16_04545</name>
</gene>
<evidence type="ECO:0000313" key="6">
    <source>
        <dbReference type="Proteomes" id="UP000228503"/>
    </source>
</evidence>
<dbReference type="Gene3D" id="3.90.400.10">
    <property type="entry name" value="Oligo-1,6-glucosidase, Domain 2"/>
    <property type="match status" value="1"/>
</dbReference>
<dbReference type="Gene3D" id="2.60.40.1180">
    <property type="entry name" value="Golgi alpha-mannosidase II"/>
    <property type="match status" value="1"/>
</dbReference>
<dbReference type="Pfam" id="PF00128">
    <property type="entry name" value="Alpha-amylase"/>
    <property type="match status" value="1"/>
</dbReference>
<evidence type="ECO:0000256" key="1">
    <source>
        <dbReference type="ARBA" id="ARBA00008061"/>
    </source>
</evidence>
<dbReference type="GO" id="GO:0009313">
    <property type="term" value="P:oligosaccharide catabolic process"/>
    <property type="evidence" value="ECO:0007669"/>
    <property type="project" value="TreeGrafter"/>
</dbReference>
<reference evidence="6" key="1">
    <citation type="submission" date="2017-09" db="EMBL/GenBank/DDBJ databases">
        <title>Depth-based differentiation of microbial function through sediment-hosted aquifers and enrichment of novel symbionts in the deep terrestrial subsurface.</title>
        <authorList>
            <person name="Probst A.J."/>
            <person name="Ladd B."/>
            <person name="Jarett J.K."/>
            <person name="Geller-Mcgrath D.E."/>
            <person name="Sieber C.M.K."/>
            <person name="Emerson J.B."/>
            <person name="Anantharaman K."/>
            <person name="Thomas B.C."/>
            <person name="Malmstrom R."/>
            <person name="Stieglmeier M."/>
            <person name="Klingl A."/>
            <person name="Woyke T."/>
            <person name="Ryan C.M."/>
            <person name="Banfield J.F."/>
        </authorList>
    </citation>
    <scope>NUCLEOTIDE SEQUENCE [LARGE SCALE GENOMIC DNA]</scope>
</reference>
<dbReference type="PANTHER" id="PTHR10357:SF179">
    <property type="entry name" value="NEUTRAL AND BASIC AMINO ACID TRANSPORT PROTEIN RBAT"/>
    <property type="match status" value="1"/>
</dbReference>
<dbReference type="InterPro" id="IPR006047">
    <property type="entry name" value="GH13_cat_dom"/>
</dbReference>
<dbReference type="AlphaFoldDB" id="A0A2M7TX12"/>
<comment type="similarity">
    <text evidence="1">Belongs to the glycosyl hydrolase 13 family.</text>
</comment>